<evidence type="ECO:0000313" key="2">
    <source>
        <dbReference type="EMBL" id="KAK6340774.1"/>
    </source>
</evidence>
<sequence length="596" mass="64905">MPEHAPSSSQPYYDLGSFHRPITTASSDCQAWFDRGLVWAYAFNHDEAAACFRHAIAHDPCCPMAHWGLALALGPNYNKPWGLFDPADLASSLHGAYVAAKTAEAHIATASPVEQALITAIQSRYQAGVPPTPASSPSPSPTPTPTHDAAGSSNLNTSLQLATWNEAFADAMKTVYDDFHDDLDVTTLYAEALINLTPWQLWDLKTGAPSPKARTLPAKRALEAALHSPSSATAASRHPGLLHMYIHLMEMSPHPESALTAADHLRALTPDAGHLRHMPSHIDILVGDYRRAIAANTAAIAADEKYLTAKGLQNFYTLYRSHDYHSLIYAALLAGQLSVATTTAAAMEASIPDSLLRVRSPPMADWLESFLAVRAHVLIRFGRWSDIAALELPRDQSLYCVTTATLHYAKGIAAAAQNRIREAEIQQQLFRDAVKRVPHRRLTATNRSVSVLAVAEAMLTGELAYRKGDMDVAFSSLERAVALDDDLIYGEPWAWMVPTRHAYAALLLEQGRVEEAAALYRADLGLDGSVPRARQHPGNVWALHGYHECLRRLGRTAEADLVEVQLRIAVAVADVEISSSCFCRVGCPKGCVKSVL</sequence>
<proteinExistence type="predicted"/>
<dbReference type="Proteomes" id="UP001375240">
    <property type="component" value="Unassembled WGS sequence"/>
</dbReference>
<dbReference type="PANTHER" id="PTHR45588">
    <property type="entry name" value="TPR DOMAIN-CONTAINING PROTEIN"/>
    <property type="match status" value="1"/>
</dbReference>
<feature type="region of interest" description="Disordered" evidence="1">
    <location>
        <begin position="127"/>
        <end position="153"/>
    </location>
</feature>
<evidence type="ECO:0000256" key="1">
    <source>
        <dbReference type="SAM" id="MobiDB-lite"/>
    </source>
</evidence>
<keyword evidence="3" id="KW-1185">Reference proteome</keyword>
<accession>A0AAV9UHP9</accession>
<comment type="caution">
    <text evidence="2">The sequence shown here is derived from an EMBL/GenBank/DDBJ whole genome shotgun (WGS) entry which is preliminary data.</text>
</comment>
<organism evidence="2 3">
    <name type="scientific">Orbilia brochopaga</name>
    <dbReference type="NCBI Taxonomy" id="3140254"/>
    <lineage>
        <taxon>Eukaryota</taxon>
        <taxon>Fungi</taxon>
        <taxon>Dikarya</taxon>
        <taxon>Ascomycota</taxon>
        <taxon>Pezizomycotina</taxon>
        <taxon>Orbiliomycetes</taxon>
        <taxon>Orbiliales</taxon>
        <taxon>Orbiliaceae</taxon>
        <taxon>Orbilia</taxon>
    </lineage>
</organism>
<reference evidence="2 3" key="1">
    <citation type="submission" date="2019-10" db="EMBL/GenBank/DDBJ databases">
        <authorList>
            <person name="Palmer J.M."/>
        </authorList>
    </citation>
    <scope>NUCLEOTIDE SEQUENCE [LARGE SCALE GENOMIC DNA]</scope>
    <source>
        <strain evidence="2 3">TWF696</strain>
    </source>
</reference>
<dbReference type="PANTHER" id="PTHR45588:SF1">
    <property type="entry name" value="WW DOMAIN-CONTAINING PROTEIN"/>
    <property type="match status" value="1"/>
</dbReference>
<dbReference type="EMBL" id="JAVHNQ010000008">
    <property type="protein sequence ID" value="KAK6340774.1"/>
    <property type="molecule type" value="Genomic_DNA"/>
</dbReference>
<dbReference type="SUPFAM" id="SSF48452">
    <property type="entry name" value="TPR-like"/>
    <property type="match status" value="2"/>
</dbReference>
<gene>
    <name evidence="2" type="ORF">TWF696_009094</name>
</gene>
<name>A0AAV9UHP9_9PEZI</name>
<evidence type="ECO:0008006" key="4">
    <source>
        <dbReference type="Google" id="ProtNLM"/>
    </source>
</evidence>
<feature type="compositionally biased region" description="Pro residues" evidence="1">
    <location>
        <begin position="130"/>
        <end position="144"/>
    </location>
</feature>
<dbReference type="AlphaFoldDB" id="A0AAV9UHP9"/>
<evidence type="ECO:0000313" key="3">
    <source>
        <dbReference type="Proteomes" id="UP001375240"/>
    </source>
</evidence>
<protein>
    <recommendedName>
        <fullName evidence="4">TPR domain protein</fullName>
    </recommendedName>
</protein>
<dbReference type="InterPro" id="IPR011990">
    <property type="entry name" value="TPR-like_helical_dom_sf"/>
</dbReference>
<dbReference type="Gene3D" id="1.25.40.10">
    <property type="entry name" value="Tetratricopeptide repeat domain"/>
    <property type="match status" value="2"/>
</dbReference>